<feature type="domain" description="S-layer protein N-terminal" evidence="4">
    <location>
        <begin position="33"/>
        <end position="203"/>
    </location>
</feature>
<evidence type="ECO:0000259" key="3">
    <source>
        <dbReference type="Pfam" id="PF03217"/>
    </source>
</evidence>
<dbReference type="Pfam" id="PF03217">
    <property type="entry name" value="SlpA"/>
    <property type="match status" value="2"/>
</dbReference>
<evidence type="ECO:0000256" key="2">
    <source>
        <dbReference type="SAM" id="SignalP"/>
    </source>
</evidence>
<dbReference type="InterPro" id="IPR024968">
    <property type="entry name" value="SlpA_C_lactobacillus"/>
</dbReference>
<evidence type="ECO:0000259" key="5">
    <source>
        <dbReference type="Pfam" id="PF22797"/>
    </source>
</evidence>
<dbReference type="Pfam" id="PF22796">
    <property type="entry name" value="SlpA_N"/>
    <property type="match status" value="1"/>
</dbReference>
<accession>A0ABR5PSZ3</accession>
<dbReference type="InterPro" id="IPR004903">
    <property type="entry name" value="S-layer_prot"/>
</dbReference>
<feature type="region of interest" description="Disordered" evidence="1">
    <location>
        <begin position="264"/>
        <end position="289"/>
    </location>
</feature>
<protein>
    <submittedName>
        <fullName evidence="6">S-layer protein</fullName>
    </submittedName>
</protein>
<dbReference type="EMBL" id="AZGN01000018">
    <property type="protein sequence ID" value="KRM33885.1"/>
    <property type="molecule type" value="Genomic_DNA"/>
</dbReference>
<reference evidence="6 7" key="1">
    <citation type="journal article" date="2015" name="Genome Announc.">
        <title>Expanding the biotechnology potential of lactobacilli through comparative genomics of 213 strains and associated genera.</title>
        <authorList>
            <person name="Sun Z."/>
            <person name="Harris H.M."/>
            <person name="McCann A."/>
            <person name="Guo C."/>
            <person name="Argimon S."/>
            <person name="Zhang W."/>
            <person name="Yang X."/>
            <person name="Jeffery I.B."/>
            <person name="Cooney J.C."/>
            <person name="Kagawa T.F."/>
            <person name="Liu W."/>
            <person name="Song Y."/>
            <person name="Salvetti E."/>
            <person name="Wrobel A."/>
            <person name="Rasinkangas P."/>
            <person name="Parkhill J."/>
            <person name="Rea M.C."/>
            <person name="O'Sullivan O."/>
            <person name="Ritari J."/>
            <person name="Douillard F.P."/>
            <person name="Paul Ross R."/>
            <person name="Yang R."/>
            <person name="Briner A.E."/>
            <person name="Felis G.E."/>
            <person name="de Vos W.M."/>
            <person name="Barrangou R."/>
            <person name="Klaenhammer T.R."/>
            <person name="Caufield P.W."/>
            <person name="Cui Y."/>
            <person name="Zhang H."/>
            <person name="O'Toole P.W."/>
        </authorList>
    </citation>
    <scope>NUCLEOTIDE SEQUENCE [LARGE SCALE GENOMIC DNA]</scope>
    <source>
        <strain evidence="6 7">DSM 6629</strain>
    </source>
</reference>
<organism evidence="6 7">
    <name type="scientific">Lactobacillus intestinalis DSM 6629</name>
    <dbReference type="NCBI Taxonomy" id="1423761"/>
    <lineage>
        <taxon>Bacteria</taxon>
        <taxon>Bacillati</taxon>
        <taxon>Bacillota</taxon>
        <taxon>Bacilli</taxon>
        <taxon>Lactobacillales</taxon>
        <taxon>Lactobacillaceae</taxon>
        <taxon>Lactobacillus</taxon>
    </lineage>
</organism>
<evidence type="ECO:0000313" key="7">
    <source>
        <dbReference type="Proteomes" id="UP000051735"/>
    </source>
</evidence>
<gene>
    <name evidence="6" type="ORF">FC44_GL000807</name>
</gene>
<dbReference type="Proteomes" id="UP000051735">
    <property type="component" value="Unassembled WGS sequence"/>
</dbReference>
<dbReference type="Pfam" id="PF22797">
    <property type="entry name" value="SlpA_D2"/>
    <property type="match status" value="1"/>
</dbReference>
<sequence length="485" mass="51238">MAVAPIATVAVSNNSAVVQAADATNSTSDFSHINLGGSQPEKYVANVNPSFTLNGATVNSNNQIVADGNLTGSVTANVGGVTATANLVDGVHGKSDVKLSSVSAYTIGTQSVAAGTTIYDGTTSGPATSHFNLVKAGQKYTITIPQVGFNFGANNAGKKVTLALPKNIDVKFSSNRSGWAVSADGKTATGILDNNGTVNGLTITETVTAFDASNVNNPVFYNVATGEQVNDGTAMVLANYNGQLNISNLVSTVKSNFVAIQRTTTTGDNNQNGSENQNQFVSSNDPNSQLPIVTTQAEVKDQLEKAGIKVDAAGNFTAPHSFKLTVKATSDINGKSAELPVTFTVANVAAPKTEEKGVDKTIMHNAYYYDKDGQRVGKGKITRYETVSVVEKTVSINGQSYYKLANTTIDGKDVYVNADNIDGTKRTLKHNAYVYATSKKRANKQVLKKGTEVTTYGAPYTFKNGKKYYKINNDKVKTYVKASNF</sequence>
<feature type="domain" description="S-layer protein C-terminal" evidence="3">
    <location>
        <begin position="356"/>
        <end position="418"/>
    </location>
</feature>
<name>A0ABR5PSZ3_9LACO</name>
<feature type="domain" description="S-layer protein" evidence="5">
    <location>
        <begin position="225"/>
        <end position="347"/>
    </location>
</feature>
<dbReference type="InterPro" id="IPR055005">
    <property type="entry name" value="SlpA_D2"/>
</dbReference>
<keyword evidence="7" id="KW-1185">Reference proteome</keyword>
<comment type="caution">
    <text evidence="6">The sequence shown here is derived from an EMBL/GenBank/DDBJ whole genome shotgun (WGS) entry which is preliminary data.</text>
</comment>
<proteinExistence type="predicted"/>
<keyword evidence="2" id="KW-0732">Signal</keyword>
<dbReference type="PRINTS" id="PR01729">
    <property type="entry name" value="SURFACELAYER"/>
</dbReference>
<evidence type="ECO:0000256" key="1">
    <source>
        <dbReference type="SAM" id="MobiDB-lite"/>
    </source>
</evidence>
<dbReference type="InterPro" id="IPR055006">
    <property type="entry name" value="SlpA_N"/>
</dbReference>
<feature type="signal peptide" evidence="2">
    <location>
        <begin position="1"/>
        <end position="20"/>
    </location>
</feature>
<feature type="chain" id="PRO_5047170359" evidence="2">
    <location>
        <begin position="21"/>
        <end position="485"/>
    </location>
</feature>
<evidence type="ECO:0000313" key="6">
    <source>
        <dbReference type="EMBL" id="KRM33885.1"/>
    </source>
</evidence>
<feature type="domain" description="S-layer protein C-terminal" evidence="3">
    <location>
        <begin position="419"/>
        <end position="483"/>
    </location>
</feature>
<evidence type="ECO:0000259" key="4">
    <source>
        <dbReference type="Pfam" id="PF22796"/>
    </source>
</evidence>